<accession>A0A9D4Y5T9</accession>
<evidence type="ECO:0000313" key="3">
    <source>
        <dbReference type="Proteomes" id="UP001058974"/>
    </source>
</evidence>
<keyword evidence="1" id="KW-0472">Membrane</keyword>
<feature type="transmembrane region" description="Helical" evidence="1">
    <location>
        <begin position="12"/>
        <end position="35"/>
    </location>
</feature>
<keyword evidence="3" id="KW-1185">Reference proteome</keyword>
<keyword evidence="1" id="KW-0812">Transmembrane</keyword>
<evidence type="ECO:0000256" key="1">
    <source>
        <dbReference type="SAM" id="Phobius"/>
    </source>
</evidence>
<reference evidence="2 3" key="1">
    <citation type="journal article" date="2022" name="Nat. Genet.">
        <title>Improved pea reference genome and pan-genome highlight genomic features and evolutionary characteristics.</title>
        <authorList>
            <person name="Yang T."/>
            <person name="Liu R."/>
            <person name="Luo Y."/>
            <person name="Hu S."/>
            <person name="Wang D."/>
            <person name="Wang C."/>
            <person name="Pandey M.K."/>
            <person name="Ge S."/>
            <person name="Xu Q."/>
            <person name="Li N."/>
            <person name="Li G."/>
            <person name="Huang Y."/>
            <person name="Saxena R.K."/>
            <person name="Ji Y."/>
            <person name="Li M."/>
            <person name="Yan X."/>
            <person name="He Y."/>
            <person name="Liu Y."/>
            <person name="Wang X."/>
            <person name="Xiang C."/>
            <person name="Varshney R.K."/>
            <person name="Ding H."/>
            <person name="Gao S."/>
            <person name="Zong X."/>
        </authorList>
    </citation>
    <scope>NUCLEOTIDE SEQUENCE [LARGE SCALE GENOMIC DNA]</scope>
    <source>
        <strain evidence="2 3">cv. Zhongwan 6</strain>
    </source>
</reference>
<dbReference type="Gramene" id="Psat03G0558900-T3">
    <property type="protein sequence ID" value="KAI5431455.1"/>
    <property type="gene ID" value="KIW84_035589"/>
</dbReference>
<sequence length="119" mass="14307">MPLMVRFDSINYVIWFYYNFFFPKFTLGLEFVLTLDNTNCHDTISNHDFVIVEFYALWDIMLSFGDRLLVFCILHKVSHPMRYQTLASTEFFAGTNFRAIEEEVRKSYHRYSSHNGFFN</sequence>
<proteinExistence type="predicted"/>
<protein>
    <submittedName>
        <fullName evidence="2">Uncharacterized protein</fullName>
    </submittedName>
</protein>
<evidence type="ECO:0000313" key="2">
    <source>
        <dbReference type="EMBL" id="KAI5431455.1"/>
    </source>
</evidence>
<organism evidence="2 3">
    <name type="scientific">Pisum sativum</name>
    <name type="common">Garden pea</name>
    <name type="synonym">Lathyrus oleraceus</name>
    <dbReference type="NCBI Taxonomy" id="3888"/>
    <lineage>
        <taxon>Eukaryota</taxon>
        <taxon>Viridiplantae</taxon>
        <taxon>Streptophyta</taxon>
        <taxon>Embryophyta</taxon>
        <taxon>Tracheophyta</taxon>
        <taxon>Spermatophyta</taxon>
        <taxon>Magnoliopsida</taxon>
        <taxon>eudicotyledons</taxon>
        <taxon>Gunneridae</taxon>
        <taxon>Pentapetalae</taxon>
        <taxon>rosids</taxon>
        <taxon>fabids</taxon>
        <taxon>Fabales</taxon>
        <taxon>Fabaceae</taxon>
        <taxon>Papilionoideae</taxon>
        <taxon>50 kb inversion clade</taxon>
        <taxon>NPAAA clade</taxon>
        <taxon>Hologalegina</taxon>
        <taxon>IRL clade</taxon>
        <taxon>Fabeae</taxon>
        <taxon>Lathyrus</taxon>
    </lineage>
</organism>
<gene>
    <name evidence="2" type="ORF">KIW84_035589</name>
</gene>
<keyword evidence="1" id="KW-1133">Transmembrane helix</keyword>
<dbReference type="Proteomes" id="UP001058974">
    <property type="component" value="Chromosome 3"/>
</dbReference>
<name>A0A9D4Y5T9_PEA</name>
<dbReference type="AlphaFoldDB" id="A0A9D4Y5T9"/>
<comment type="caution">
    <text evidence="2">The sequence shown here is derived from an EMBL/GenBank/DDBJ whole genome shotgun (WGS) entry which is preliminary data.</text>
</comment>
<dbReference type="EMBL" id="JAMSHJ010000003">
    <property type="protein sequence ID" value="KAI5431455.1"/>
    <property type="molecule type" value="Genomic_DNA"/>
</dbReference>
<feature type="transmembrane region" description="Helical" evidence="1">
    <location>
        <begin position="55"/>
        <end position="74"/>
    </location>
</feature>